<sequence>MHISQVHVSSYRSCRDVTVTLRPDLTVLAGENNAGKSTVVDALRVLTEPLDNGRVPWPTDTEITAGELAARLGVTLADIASGQSGTYIEGRVSESDSRGVFHARWGLEYQRSADGERRGTTGWFRGADIPCADPALRNGVRHVYLKPLRDAVHDLGGASAGRIRAILSGLLGGQEATSTFLDQAQKALNDIIENEIITRLQEEINTPLEEFTAGAHPQQAGFQITDPSLASIARTLQMMLGDAPGILGPLTSSGLGYANALYIATVLAELRALKDTDLTVLLVEEPEAHLHPQLQTLLLRHLRRRANDSRLTTSENGGHKADPTAPAGHLQVVVTTHSPVLSAAVSVRDIVVMTRRRHPETRRWEGRAVAVGALGLKDKEIRHLDRLLDVTRNALLYAPRAILVEGLSEALLLPAFAERVLAPADDAEPADVLGARQAWERFHGTTMLLVEGVGFPTYLKLLLTPVGDARIAQRIALITDTDRAAGEDDPQRIVNYDAEAERHGRERLGVFAGERSLEPQLWQAGNEDILHDAFLACHPQSQQRWDMVLESDDPSRAFWGLFDPEKNPDDEGKPAKGTKVSKPRFAQELADILTRQPARPFTIPGYLQEAIKYITTAEEQAPTK</sequence>
<evidence type="ECO:0000313" key="4">
    <source>
        <dbReference type="Proteomes" id="UP001141259"/>
    </source>
</evidence>
<dbReference type="SUPFAM" id="SSF52540">
    <property type="entry name" value="P-loop containing nucleoside triphosphate hydrolases"/>
    <property type="match status" value="1"/>
</dbReference>
<comment type="caution">
    <text evidence="3">The sequence shown here is derived from an EMBL/GenBank/DDBJ whole genome shotgun (WGS) entry which is preliminary data.</text>
</comment>
<keyword evidence="4" id="KW-1185">Reference proteome</keyword>
<dbReference type="RefSeq" id="WP_259630285.1">
    <property type="nucleotide sequence ID" value="NZ_JANYMP010000057.1"/>
</dbReference>
<dbReference type="Gene3D" id="3.40.50.300">
    <property type="entry name" value="P-loop containing nucleotide triphosphate hydrolases"/>
    <property type="match status" value="2"/>
</dbReference>
<evidence type="ECO:0000256" key="1">
    <source>
        <dbReference type="SAM" id="MobiDB-lite"/>
    </source>
</evidence>
<dbReference type="PANTHER" id="PTHR43581:SF4">
    <property type="entry name" value="ATP_GTP PHOSPHATASE"/>
    <property type="match status" value="1"/>
</dbReference>
<evidence type="ECO:0000313" key="3">
    <source>
        <dbReference type="EMBL" id="MCS7484840.1"/>
    </source>
</evidence>
<reference evidence="3" key="1">
    <citation type="submission" date="2022-08" db="EMBL/GenBank/DDBJ databases">
        <authorList>
            <person name="Tistechok S."/>
            <person name="Samborskyy M."/>
            <person name="Roman I."/>
        </authorList>
    </citation>
    <scope>NUCLEOTIDE SEQUENCE</scope>
    <source>
        <strain evidence="3">DSM 103496</strain>
    </source>
</reference>
<feature type="compositionally biased region" description="Basic and acidic residues" evidence="1">
    <location>
        <begin position="563"/>
        <end position="574"/>
    </location>
</feature>
<protein>
    <submittedName>
        <fullName evidence="3">AAA family ATPase</fullName>
    </submittedName>
</protein>
<dbReference type="EMBL" id="JANYMP010000057">
    <property type="protein sequence ID" value="MCS7484840.1"/>
    <property type="molecule type" value="Genomic_DNA"/>
</dbReference>
<dbReference type="Proteomes" id="UP001141259">
    <property type="component" value="Unassembled WGS sequence"/>
</dbReference>
<evidence type="ECO:0000259" key="2">
    <source>
        <dbReference type="Pfam" id="PF13175"/>
    </source>
</evidence>
<accession>A0A9X2VXS3</accession>
<gene>
    <name evidence="3" type="ORF">NZH93_49110</name>
</gene>
<feature type="region of interest" description="Disordered" evidence="1">
    <location>
        <begin position="562"/>
        <end position="583"/>
    </location>
</feature>
<dbReference type="AlphaFoldDB" id="A0A9X2VXS3"/>
<dbReference type="InterPro" id="IPR051396">
    <property type="entry name" value="Bact_Antivir_Def_Nuclease"/>
</dbReference>
<dbReference type="InterPro" id="IPR027417">
    <property type="entry name" value="P-loop_NTPase"/>
</dbReference>
<dbReference type="InterPro" id="IPR041685">
    <property type="entry name" value="AAA_GajA/Old/RecF-like"/>
</dbReference>
<dbReference type="Pfam" id="PF13175">
    <property type="entry name" value="AAA_15"/>
    <property type="match status" value="2"/>
</dbReference>
<name>A0A9X2VXS3_9PSEU</name>
<feature type="domain" description="Endonuclease GajA/Old nuclease/RecF-like AAA" evidence="2">
    <location>
        <begin position="1"/>
        <end position="48"/>
    </location>
</feature>
<organism evidence="3 4">
    <name type="scientific">Umezawaea endophytica</name>
    <dbReference type="NCBI Taxonomy" id="1654476"/>
    <lineage>
        <taxon>Bacteria</taxon>
        <taxon>Bacillati</taxon>
        <taxon>Actinomycetota</taxon>
        <taxon>Actinomycetes</taxon>
        <taxon>Pseudonocardiales</taxon>
        <taxon>Pseudonocardiaceae</taxon>
        <taxon>Umezawaea</taxon>
    </lineage>
</organism>
<proteinExistence type="predicted"/>
<dbReference type="PANTHER" id="PTHR43581">
    <property type="entry name" value="ATP/GTP PHOSPHATASE"/>
    <property type="match status" value="1"/>
</dbReference>
<feature type="domain" description="Endonuclease GajA/Old nuclease/RecF-like AAA" evidence="2">
    <location>
        <begin position="181"/>
        <end position="340"/>
    </location>
</feature>